<dbReference type="InterPro" id="IPR039514">
    <property type="entry name" value="6GAL-like"/>
</dbReference>
<dbReference type="PANTHER" id="PTHR42767:SF1">
    <property type="entry name" value="ENDO-BETA-1,6-GALACTANASE-LIKE DOMAIN-CONTAINING PROTEIN"/>
    <property type="match status" value="1"/>
</dbReference>
<dbReference type="InterPro" id="IPR017853">
    <property type="entry name" value="GH"/>
</dbReference>
<evidence type="ECO:0000313" key="3">
    <source>
        <dbReference type="Proteomes" id="UP000187464"/>
    </source>
</evidence>
<organism evidence="2 3">
    <name type="scientific">Proteiniphilum saccharofermentans</name>
    <dbReference type="NCBI Taxonomy" id="1642647"/>
    <lineage>
        <taxon>Bacteria</taxon>
        <taxon>Pseudomonadati</taxon>
        <taxon>Bacteroidota</taxon>
        <taxon>Bacteroidia</taxon>
        <taxon>Bacteroidales</taxon>
        <taxon>Dysgonomonadaceae</taxon>
        <taxon>Proteiniphilum</taxon>
    </lineage>
</organism>
<dbReference type="GO" id="GO:0004553">
    <property type="term" value="F:hydrolase activity, hydrolyzing O-glycosyl compounds"/>
    <property type="evidence" value="ECO:0007669"/>
    <property type="project" value="InterPro"/>
</dbReference>
<protein>
    <submittedName>
        <fullName evidence="2">Putative Galactan endo-1,6-beta-galactosidase</fullName>
        <ecNumber evidence="2">3.2.1.164</ecNumber>
    </submittedName>
</protein>
<dbReference type="EMBL" id="LT605205">
    <property type="protein sequence ID" value="SCD19763.1"/>
    <property type="molecule type" value="Genomic_DNA"/>
</dbReference>
<dbReference type="SUPFAM" id="SSF51445">
    <property type="entry name" value="(Trans)glycosidases"/>
    <property type="match status" value="1"/>
</dbReference>
<dbReference type="EC" id="3.2.1.164" evidence="2"/>
<evidence type="ECO:0000313" key="2">
    <source>
        <dbReference type="EMBL" id="SCD19763.1"/>
    </source>
</evidence>
<feature type="domain" description="Endo-beta-1,6-galactanase-like" evidence="1">
    <location>
        <begin position="35"/>
        <end position="388"/>
    </location>
</feature>
<name>A0A1R3STW0_9BACT</name>
<dbReference type="InterPro" id="IPR013780">
    <property type="entry name" value="Glyco_hydro_b"/>
</dbReference>
<dbReference type="InterPro" id="IPR039743">
    <property type="entry name" value="6GAL/EXGAL"/>
</dbReference>
<dbReference type="PANTHER" id="PTHR42767">
    <property type="entry name" value="ENDO-BETA-1,6-GALACTANASE"/>
    <property type="match status" value="1"/>
</dbReference>
<keyword evidence="3" id="KW-1185">Reference proteome</keyword>
<accession>A0A1R3STW0</accession>
<reference evidence="3" key="1">
    <citation type="submission" date="2016-08" db="EMBL/GenBank/DDBJ databases">
        <authorList>
            <person name="Wibberg D."/>
        </authorList>
    </citation>
    <scope>NUCLEOTIDE SEQUENCE [LARGE SCALE GENOMIC DNA]</scope>
</reference>
<dbReference type="Proteomes" id="UP000187464">
    <property type="component" value="Chromosome I"/>
</dbReference>
<proteinExistence type="predicted"/>
<sequence length="527" mass="59265">MQFKYYFCLLLIFVISACNDRTDPEPGQSGTNVEKTVTIDIGKTFQTIDGFGASDCWTANYVGRDWEANQKESIARLLFSQDINNGTPEGIGLSMWRFNLGAGTAEQGDDSGIDDKSRRAESFLNADGTYDWSRQQGQQYFLEKAREYGCGSFVMFSNSPPVHYTYNGKGFSARGARSNLKEEHYDDFAAYMANVAEYFKNNKNITFSYISPVNEPQYNWESGQEGSGWQNAEIKRLVMGLDNALSRKNLDSRILITESGDWEYLYKIKGDAARSNQITEFFSPESANYIGDLTHVELLIGGHSYWTDGNWDTMKSVRSQLGAAASAKGLKIYQTEWSMLGDHFNDKDYPGHESATPLDIALHMSKVIYHDLTTANVSSWSFWTSMDMARWDHKNRFLLIDLVPGSGIYGDISESGRHEATKSLWVLGNYSLFIRPGYQRVDLSIENPSSSFFGSAWMSPDKKRLVVVYTNMTGKSIAINLNVTGLGRHSSVKQYTTSRTKDLGENTPSGEETVIDPLSVTTFVYEF</sequence>
<dbReference type="PROSITE" id="PS51257">
    <property type="entry name" value="PROKAR_LIPOPROTEIN"/>
    <property type="match status" value="1"/>
</dbReference>
<dbReference type="Gene3D" id="3.20.20.80">
    <property type="entry name" value="Glycosidases"/>
    <property type="match status" value="1"/>
</dbReference>
<keyword evidence="2" id="KW-0378">Hydrolase</keyword>
<evidence type="ECO:0000259" key="1">
    <source>
        <dbReference type="Pfam" id="PF14587"/>
    </source>
</evidence>
<keyword evidence="2" id="KW-0326">Glycosidase</keyword>
<dbReference type="KEGG" id="psac:PSM36_0937"/>
<dbReference type="SUPFAM" id="SSF51011">
    <property type="entry name" value="Glycosyl hydrolase domain"/>
    <property type="match status" value="1"/>
</dbReference>
<gene>
    <name evidence="2" type="ORF">PSM36_0937</name>
</gene>
<dbReference type="Gene3D" id="2.60.40.1180">
    <property type="entry name" value="Golgi alpha-mannosidase II"/>
    <property type="match status" value="1"/>
</dbReference>
<dbReference type="AlphaFoldDB" id="A0A1R3STW0"/>
<dbReference type="Pfam" id="PF14587">
    <property type="entry name" value="Glyco_hydr_30_2"/>
    <property type="match status" value="1"/>
</dbReference>
<dbReference type="RefSeq" id="WP_076929275.1">
    <property type="nucleotide sequence ID" value="NZ_LT605205.1"/>
</dbReference>
<dbReference type="STRING" id="1642647.PSM36_0937"/>